<feature type="transmembrane region" description="Helical" evidence="1">
    <location>
        <begin position="67"/>
        <end position="86"/>
    </location>
</feature>
<protein>
    <submittedName>
        <fullName evidence="2">Uncharacterized protein</fullName>
    </submittedName>
</protein>
<evidence type="ECO:0000313" key="2">
    <source>
        <dbReference type="EMBL" id="CAA0087588.1"/>
    </source>
</evidence>
<organism evidence="2 3">
    <name type="scientific">Starkeya nomas</name>
    <dbReference type="NCBI Taxonomy" id="2666134"/>
    <lineage>
        <taxon>Bacteria</taxon>
        <taxon>Pseudomonadati</taxon>
        <taxon>Pseudomonadota</taxon>
        <taxon>Alphaproteobacteria</taxon>
        <taxon>Hyphomicrobiales</taxon>
        <taxon>Xanthobacteraceae</taxon>
        <taxon>Starkeya</taxon>
    </lineage>
</organism>
<keyword evidence="1" id="KW-0472">Membrane</keyword>
<feature type="transmembrane region" description="Helical" evidence="1">
    <location>
        <begin position="35"/>
        <end position="55"/>
    </location>
</feature>
<keyword evidence="1" id="KW-1133">Transmembrane helix</keyword>
<proteinExistence type="predicted"/>
<evidence type="ECO:0000256" key="1">
    <source>
        <dbReference type="SAM" id="Phobius"/>
    </source>
</evidence>
<sequence length="134" mass="14961">MTAALLHPFLGFVLLLDLWRPPEAIPSRATQFLDAVWPCVLLAGYGSAALSTAIGMRRRQVPGTTRVLALMPVYWLMLSAAAWRALFQLIVAPHRWEKTEHGLARTSRRRTRLLRRIAVRGSGAGPRRPRRAGA</sequence>
<reference evidence="2 3" key="1">
    <citation type="submission" date="2019-12" db="EMBL/GenBank/DDBJ databases">
        <authorList>
            <person name="Reyes-Prieto M."/>
        </authorList>
    </citation>
    <scope>NUCLEOTIDE SEQUENCE [LARGE SCALE GENOMIC DNA]</scope>
    <source>
        <strain evidence="2">HF14-78462</strain>
    </source>
</reference>
<dbReference type="Proteomes" id="UP000433050">
    <property type="component" value="Unassembled WGS sequence"/>
</dbReference>
<dbReference type="RefSeq" id="WP_159597807.1">
    <property type="nucleotide sequence ID" value="NZ_CACSAS010000001.1"/>
</dbReference>
<name>A0A5S9NDH7_9HYPH</name>
<dbReference type="EMBL" id="CACSAS010000001">
    <property type="protein sequence ID" value="CAA0087588.1"/>
    <property type="molecule type" value="Genomic_DNA"/>
</dbReference>
<gene>
    <name evidence="2" type="ORF">STARVERO_00517</name>
</gene>
<dbReference type="AlphaFoldDB" id="A0A5S9NDH7"/>
<accession>A0A5S9NDH7</accession>
<keyword evidence="3" id="KW-1185">Reference proteome</keyword>
<evidence type="ECO:0000313" key="3">
    <source>
        <dbReference type="Proteomes" id="UP000433050"/>
    </source>
</evidence>
<keyword evidence="1" id="KW-0812">Transmembrane</keyword>